<dbReference type="Proteomes" id="UP000541810">
    <property type="component" value="Unassembled WGS sequence"/>
</dbReference>
<dbReference type="Pfam" id="PF01381">
    <property type="entry name" value="HTH_3"/>
    <property type="match status" value="1"/>
</dbReference>
<keyword evidence="3" id="KW-1185">Reference proteome</keyword>
<evidence type="ECO:0000313" key="2">
    <source>
        <dbReference type="EMBL" id="MBB6430431.1"/>
    </source>
</evidence>
<dbReference type="InterPro" id="IPR010982">
    <property type="entry name" value="Lambda_DNA-bd_dom_sf"/>
</dbReference>
<evidence type="ECO:0000259" key="1">
    <source>
        <dbReference type="Pfam" id="PF01381"/>
    </source>
</evidence>
<sequence length="154" mass="17291">MIDQKLTSAKELGELAGVSTSTVYRWIAGQSQPDFDSIRLLVRHLPDNRAQEEILQAFTSGTDWLCTRLDLELDVNDDGRIDADDALDATIECVKGASQSLASIRARSHEPMTSDETLETVALLNHVMKHCAITQRVLVEMSEQRRKRKLKLVK</sequence>
<name>A0A7X0H985_9BACT</name>
<comment type="caution">
    <text evidence="2">The sequence shown here is derived from an EMBL/GenBank/DDBJ whole genome shotgun (WGS) entry which is preliminary data.</text>
</comment>
<feature type="domain" description="HTH cro/C1-type" evidence="1">
    <location>
        <begin position="4"/>
        <end position="45"/>
    </location>
</feature>
<dbReference type="GO" id="GO:0003677">
    <property type="term" value="F:DNA binding"/>
    <property type="evidence" value="ECO:0007669"/>
    <property type="project" value="InterPro"/>
</dbReference>
<organism evidence="2 3">
    <name type="scientific">Algisphaera agarilytica</name>
    <dbReference type="NCBI Taxonomy" id="1385975"/>
    <lineage>
        <taxon>Bacteria</taxon>
        <taxon>Pseudomonadati</taxon>
        <taxon>Planctomycetota</taxon>
        <taxon>Phycisphaerae</taxon>
        <taxon>Phycisphaerales</taxon>
        <taxon>Phycisphaeraceae</taxon>
        <taxon>Algisphaera</taxon>
    </lineage>
</organism>
<dbReference type="InterPro" id="IPR001387">
    <property type="entry name" value="Cro/C1-type_HTH"/>
</dbReference>
<dbReference type="AlphaFoldDB" id="A0A7X0H985"/>
<proteinExistence type="predicted"/>
<gene>
    <name evidence="2" type="ORF">HNQ40_002237</name>
</gene>
<dbReference type="SUPFAM" id="SSF47413">
    <property type="entry name" value="lambda repressor-like DNA-binding domains"/>
    <property type="match status" value="1"/>
</dbReference>
<dbReference type="Gene3D" id="1.10.260.40">
    <property type="entry name" value="lambda repressor-like DNA-binding domains"/>
    <property type="match status" value="1"/>
</dbReference>
<protein>
    <submittedName>
        <fullName evidence="2">Transcriptional regulator with XRE-family HTH domain</fullName>
    </submittedName>
</protein>
<accession>A0A7X0H985</accession>
<dbReference type="EMBL" id="JACHGY010000001">
    <property type="protein sequence ID" value="MBB6430431.1"/>
    <property type="molecule type" value="Genomic_DNA"/>
</dbReference>
<reference evidence="2 3" key="1">
    <citation type="submission" date="2020-08" db="EMBL/GenBank/DDBJ databases">
        <title>Genomic Encyclopedia of Type Strains, Phase IV (KMG-IV): sequencing the most valuable type-strain genomes for metagenomic binning, comparative biology and taxonomic classification.</title>
        <authorList>
            <person name="Goeker M."/>
        </authorList>
    </citation>
    <scope>NUCLEOTIDE SEQUENCE [LARGE SCALE GENOMIC DNA]</scope>
    <source>
        <strain evidence="2 3">DSM 103725</strain>
    </source>
</reference>
<evidence type="ECO:0000313" key="3">
    <source>
        <dbReference type="Proteomes" id="UP000541810"/>
    </source>
</evidence>
<dbReference type="CDD" id="cd00093">
    <property type="entry name" value="HTH_XRE"/>
    <property type="match status" value="1"/>
</dbReference>